<dbReference type="RefSeq" id="WP_202857628.1">
    <property type="nucleotide sequence ID" value="NZ_JAEUGD010000058.1"/>
</dbReference>
<evidence type="ECO:0000256" key="1">
    <source>
        <dbReference type="SAM" id="SignalP"/>
    </source>
</evidence>
<comment type="caution">
    <text evidence="2">The sequence shown here is derived from an EMBL/GenBank/DDBJ whole genome shotgun (WGS) entry which is preliminary data.</text>
</comment>
<keyword evidence="1" id="KW-0732">Signal</keyword>
<evidence type="ECO:0000313" key="2">
    <source>
        <dbReference type="EMBL" id="MBL6448092.1"/>
    </source>
</evidence>
<sequence>MKKVIIYLLNIVALTTSGAFCQTDENIPIPKHVILEEWLLHPFPALESQLILHQQGTENLSAINQYGTRAIVLQSGLYNEIYSTQIARGGKVQIRQRGTANEYRGITTSEEIELSILQQGGYNSIQQNLSGNLLMLEVIQEGTFNEIQHSGENWSIPLQIQQRGNDMRLIIRSKN</sequence>
<evidence type="ECO:0000313" key="3">
    <source>
        <dbReference type="Proteomes" id="UP000614216"/>
    </source>
</evidence>
<accession>A0A937G072</accession>
<dbReference type="EMBL" id="JAEUGD010000058">
    <property type="protein sequence ID" value="MBL6448092.1"/>
    <property type="molecule type" value="Genomic_DNA"/>
</dbReference>
<feature type="signal peptide" evidence="1">
    <location>
        <begin position="1"/>
        <end position="21"/>
    </location>
</feature>
<name>A0A937G072_9BACT</name>
<feature type="chain" id="PRO_5037393442" evidence="1">
    <location>
        <begin position="22"/>
        <end position="175"/>
    </location>
</feature>
<reference evidence="2" key="1">
    <citation type="submission" date="2021-01" db="EMBL/GenBank/DDBJ databases">
        <title>Fulvivirga kasyanovii gen. nov., sp nov., a novel member of the phylum Bacteroidetes isolated from seawater in a mussel farm.</title>
        <authorList>
            <person name="Zhao L.-H."/>
            <person name="Wang Z.-J."/>
        </authorList>
    </citation>
    <scope>NUCLEOTIDE SEQUENCE</scope>
    <source>
        <strain evidence="2">29W222</strain>
    </source>
</reference>
<dbReference type="Proteomes" id="UP000614216">
    <property type="component" value="Unassembled WGS sequence"/>
</dbReference>
<protein>
    <submittedName>
        <fullName evidence="2">Uncharacterized protein</fullName>
    </submittedName>
</protein>
<gene>
    <name evidence="2" type="ORF">JMN32_17370</name>
</gene>
<proteinExistence type="predicted"/>
<organism evidence="2 3">
    <name type="scientific">Fulvivirga marina</name>
    <dbReference type="NCBI Taxonomy" id="2494733"/>
    <lineage>
        <taxon>Bacteria</taxon>
        <taxon>Pseudomonadati</taxon>
        <taxon>Bacteroidota</taxon>
        <taxon>Cytophagia</taxon>
        <taxon>Cytophagales</taxon>
        <taxon>Fulvivirgaceae</taxon>
        <taxon>Fulvivirga</taxon>
    </lineage>
</organism>
<dbReference type="AlphaFoldDB" id="A0A937G072"/>
<keyword evidence="3" id="KW-1185">Reference proteome</keyword>